<comment type="similarity">
    <text evidence="2">Belongs to the MS4A family.</text>
</comment>
<evidence type="ECO:0000313" key="9">
    <source>
        <dbReference type="RefSeq" id="XP_004389376.1"/>
    </source>
</evidence>
<evidence type="ECO:0000256" key="1">
    <source>
        <dbReference type="ARBA" id="ARBA00004141"/>
    </source>
</evidence>
<protein>
    <submittedName>
        <fullName evidence="9">Membrane-spanning 4-domains subfamily A member 13</fullName>
    </submittedName>
</protein>
<evidence type="ECO:0000256" key="3">
    <source>
        <dbReference type="ARBA" id="ARBA00022692"/>
    </source>
</evidence>
<sequence length="217" mass="23660">MIGIFHVFMWYFVMFLYMGQIQGVFGIYEPLTYKTGCALWGVIFILSGIFIIRKEKHPSHCLVACALSMNILSTVAAIIALILTVIELSQFHSVSYRNYGQAKLGREVSRILLVSYHLEISIAFIYSLFTCIDLVRGHSMTPAQQRKGDISVTLPPHSSPRSLTGPAELWGGEGGGRRAGAPLFRCPRGSPRAAPHAAALLATTAALEPNVGDEGHG</sequence>
<feature type="transmembrane region" description="Helical" evidence="7">
    <location>
        <begin position="61"/>
        <end position="86"/>
    </location>
</feature>
<dbReference type="Pfam" id="PF04103">
    <property type="entry name" value="CD20"/>
    <property type="match status" value="1"/>
</dbReference>
<dbReference type="InterPro" id="IPR030417">
    <property type="entry name" value="MS4A"/>
</dbReference>
<evidence type="ECO:0000256" key="5">
    <source>
        <dbReference type="ARBA" id="ARBA00023136"/>
    </source>
</evidence>
<dbReference type="PANTHER" id="PTHR23320:SF42">
    <property type="entry name" value="MEMBRANE-SPANNING 4-DOMAINS SUBFAMILY A MEMBER 13"/>
    <property type="match status" value="1"/>
</dbReference>
<dbReference type="PANTHER" id="PTHR23320">
    <property type="entry name" value="MEMBRANE-SPANNING 4-DOMAINS SUBFAMILY A MS4A -RELATED"/>
    <property type="match status" value="1"/>
</dbReference>
<dbReference type="GO" id="GO:0007166">
    <property type="term" value="P:cell surface receptor signaling pathway"/>
    <property type="evidence" value="ECO:0007669"/>
    <property type="project" value="TreeGrafter"/>
</dbReference>
<name>A0A2Y9E8T3_TRIMA</name>
<keyword evidence="5 7" id="KW-0472">Membrane</keyword>
<feature type="transmembrane region" description="Helical" evidence="7">
    <location>
        <begin position="7"/>
        <end position="25"/>
    </location>
</feature>
<dbReference type="GO" id="GO:0005886">
    <property type="term" value="C:plasma membrane"/>
    <property type="evidence" value="ECO:0007669"/>
    <property type="project" value="TreeGrafter"/>
</dbReference>
<dbReference type="RefSeq" id="XP_004389376.1">
    <property type="nucleotide sequence ID" value="XM_004389319.3"/>
</dbReference>
<dbReference type="InterPro" id="IPR007237">
    <property type="entry name" value="CD20-like"/>
</dbReference>
<dbReference type="OrthoDB" id="9451513at2759"/>
<evidence type="ECO:0000256" key="4">
    <source>
        <dbReference type="ARBA" id="ARBA00022989"/>
    </source>
</evidence>
<accession>A0A2Y9E8T3</accession>
<feature type="region of interest" description="Disordered" evidence="6">
    <location>
        <begin position="145"/>
        <end position="171"/>
    </location>
</feature>
<evidence type="ECO:0000256" key="6">
    <source>
        <dbReference type="SAM" id="MobiDB-lite"/>
    </source>
</evidence>
<proteinExistence type="inferred from homology"/>
<keyword evidence="4 7" id="KW-1133">Transmembrane helix</keyword>
<dbReference type="Proteomes" id="UP000248480">
    <property type="component" value="Unplaced"/>
</dbReference>
<dbReference type="AlphaFoldDB" id="A0A2Y9E8T3"/>
<reference evidence="9" key="1">
    <citation type="submission" date="2025-08" db="UniProtKB">
        <authorList>
            <consortium name="RefSeq"/>
        </authorList>
    </citation>
    <scope>IDENTIFICATION</scope>
</reference>
<dbReference type="KEGG" id="tmu:101340264"/>
<dbReference type="CTD" id="503497"/>
<evidence type="ECO:0000313" key="8">
    <source>
        <dbReference type="Proteomes" id="UP000248480"/>
    </source>
</evidence>
<keyword evidence="3 7" id="KW-0812">Transmembrane</keyword>
<feature type="transmembrane region" description="Helical" evidence="7">
    <location>
        <begin position="114"/>
        <end position="135"/>
    </location>
</feature>
<dbReference type="InParanoid" id="A0A2Y9E8T3"/>
<gene>
    <name evidence="9" type="primary">MS4A13</name>
</gene>
<comment type="subcellular location">
    <subcellularLocation>
        <location evidence="1">Membrane</location>
        <topology evidence="1">Multi-pass membrane protein</topology>
    </subcellularLocation>
</comment>
<feature type="transmembrane region" description="Helical" evidence="7">
    <location>
        <begin position="31"/>
        <end position="52"/>
    </location>
</feature>
<dbReference type="GeneID" id="101340264"/>
<dbReference type="FunCoup" id="A0A2Y9E8T3">
    <property type="interactions" value="230"/>
</dbReference>
<evidence type="ECO:0000256" key="2">
    <source>
        <dbReference type="ARBA" id="ARBA00009565"/>
    </source>
</evidence>
<keyword evidence="8" id="KW-1185">Reference proteome</keyword>
<organism evidence="8 9">
    <name type="scientific">Trichechus manatus latirostris</name>
    <name type="common">Florida manatee</name>
    <dbReference type="NCBI Taxonomy" id="127582"/>
    <lineage>
        <taxon>Eukaryota</taxon>
        <taxon>Metazoa</taxon>
        <taxon>Chordata</taxon>
        <taxon>Craniata</taxon>
        <taxon>Vertebrata</taxon>
        <taxon>Euteleostomi</taxon>
        <taxon>Mammalia</taxon>
        <taxon>Eutheria</taxon>
        <taxon>Afrotheria</taxon>
        <taxon>Sirenia</taxon>
        <taxon>Trichechidae</taxon>
        <taxon>Trichechus</taxon>
    </lineage>
</organism>
<evidence type="ECO:0000256" key="7">
    <source>
        <dbReference type="SAM" id="Phobius"/>
    </source>
</evidence>